<keyword evidence="1" id="KW-0812">Transmembrane</keyword>
<dbReference type="RefSeq" id="WP_148817805.1">
    <property type="nucleotide sequence ID" value="NZ_CP043046.1"/>
</dbReference>
<feature type="transmembrane region" description="Helical" evidence="1">
    <location>
        <begin position="93"/>
        <end position="111"/>
    </location>
</feature>
<organism evidence="2 3">
    <name type="scientific">Pigmentiphaga aceris</name>
    <dbReference type="NCBI Taxonomy" id="1940612"/>
    <lineage>
        <taxon>Bacteria</taxon>
        <taxon>Pseudomonadati</taxon>
        <taxon>Pseudomonadota</taxon>
        <taxon>Betaproteobacteria</taxon>
        <taxon>Burkholderiales</taxon>
        <taxon>Alcaligenaceae</taxon>
        <taxon>Pigmentiphaga</taxon>
    </lineage>
</organism>
<dbReference type="KEGG" id="pacr:FXN63_22715"/>
<sequence>MNPETKFMYLMGVVMGILVLASIIGAILHRRVKSDSGRAVVLNLNARIRAWWAMIAIFAVAFGVGPLATLILFAMISFFALREFVTLTPTRPGDHRALAVAFFIMIPLQYYTIGTSWYSMFSLMIPVYGFLLLPSLSTLTQDTEHFLERTAKIQWAVMITIYCISSAPALLMLKIPGYEGQSALLLFYLLLIVQFSDVMQYVVGKLFGKTKLAPVISPSKTVEGLIGGGLVAVAVGTSLWWLTPFSPLAAAGMSAAIVAAGALGGLVLSAVKRSLGAKDWGTMIEGHGGTLDRMDSVSFAAPVFFHLVRYFYT</sequence>
<feature type="transmembrane region" description="Helical" evidence="1">
    <location>
        <begin position="7"/>
        <end position="28"/>
    </location>
</feature>
<keyword evidence="1" id="KW-1133">Transmembrane helix</keyword>
<dbReference type="EMBL" id="CP043046">
    <property type="protein sequence ID" value="QEI08334.1"/>
    <property type="molecule type" value="Genomic_DNA"/>
</dbReference>
<feature type="transmembrane region" description="Helical" evidence="1">
    <location>
        <begin position="117"/>
        <end position="134"/>
    </location>
</feature>
<name>A0A5C0B348_9BURK</name>
<dbReference type="OrthoDB" id="9799199at2"/>
<feature type="transmembrane region" description="Helical" evidence="1">
    <location>
        <begin position="248"/>
        <end position="271"/>
    </location>
</feature>
<evidence type="ECO:0000256" key="1">
    <source>
        <dbReference type="SAM" id="Phobius"/>
    </source>
</evidence>
<keyword evidence="2" id="KW-0548">Nucleotidyltransferase</keyword>
<dbReference type="Pfam" id="PF01148">
    <property type="entry name" value="CTP_transf_1"/>
    <property type="match status" value="1"/>
</dbReference>
<keyword evidence="3" id="KW-1185">Reference proteome</keyword>
<protein>
    <submittedName>
        <fullName evidence="2">Phosphatidate cytidylyltransferase</fullName>
    </submittedName>
</protein>
<keyword evidence="2" id="KW-0808">Transferase</keyword>
<evidence type="ECO:0000313" key="2">
    <source>
        <dbReference type="EMBL" id="QEI08334.1"/>
    </source>
</evidence>
<dbReference type="PANTHER" id="PTHR43535">
    <property type="entry name" value="PHOSPHATIDATE CYTIDYLYLTRANSFERASE"/>
    <property type="match status" value="1"/>
</dbReference>
<dbReference type="GO" id="GO:0016779">
    <property type="term" value="F:nucleotidyltransferase activity"/>
    <property type="evidence" value="ECO:0007669"/>
    <property type="project" value="UniProtKB-KW"/>
</dbReference>
<keyword evidence="1" id="KW-0472">Membrane</keyword>
<dbReference type="AlphaFoldDB" id="A0A5C0B348"/>
<accession>A0A5C0B348</accession>
<dbReference type="PANTHER" id="PTHR43535:SF1">
    <property type="entry name" value="PHOSPHATIDATE CYTIDYLYLTRANSFERASE"/>
    <property type="match status" value="1"/>
</dbReference>
<feature type="transmembrane region" description="Helical" evidence="1">
    <location>
        <begin position="224"/>
        <end position="242"/>
    </location>
</feature>
<gene>
    <name evidence="2" type="ORF">FXN63_22715</name>
</gene>
<evidence type="ECO:0000313" key="3">
    <source>
        <dbReference type="Proteomes" id="UP000325161"/>
    </source>
</evidence>
<dbReference type="GO" id="GO:0005886">
    <property type="term" value="C:plasma membrane"/>
    <property type="evidence" value="ECO:0007669"/>
    <property type="project" value="TreeGrafter"/>
</dbReference>
<dbReference type="GO" id="GO:0009273">
    <property type="term" value="P:peptidoglycan-based cell wall biogenesis"/>
    <property type="evidence" value="ECO:0007669"/>
    <property type="project" value="TreeGrafter"/>
</dbReference>
<reference evidence="2 3" key="1">
    <citation type="submission" date="2019-08" db="EMBL/GenBank/DDBJ databases">
        <title>Amphibian skin-associated Pigmentiphaga: genome sequence and occurrence across geography and hosts.</title>
        <authorList>
            <person name="Bletz M.C."/>
            <person name="Bunk B."/>
            <person name="Sproeer C."/>
            <person name="Biwer P."/>
            <person name="Reiter S."/>
            <person name="Rabemananjara F.C.E."/>
            <person name="Schulz S."/>
            <person name="Overmann J."/>
            <person name="Vences M."/>
        </authorList>
    </citation>
    <scope>NUCLEOTIDE SEQUENCE [LARGE SCALE GENOMIC DNA]</scope>
    <source>
        <strain evidence="2 3">Mada1488</strain>
    </source>
</reference>
<feature type="transmembrane region" description="Helical" evidence="1">
    <location>
        <begin position="185"/>
        <end position="203"/>
    </location>
</feature>
<feature type="transmembrane region" description="Helical" evidence="1">
    <location>
        <begin position="155"/>
        <end position="173"/>
    </location>
</feature>
<proteinExistence type="predicted"/>
<feature type="transmembrane region" description="Helical" evidence="1">
    <location>
        <begin position="48"/>
        <end position="81"/>
    </location>
</feature>
<dbReference type="Proteomes" id="UP000325161">
    <property type="component" value="Chromosome"/>
</dbReference>